<evidence type="ECO:0000256" key="6">
    <source>
        <dbReference type="ARBA" id="ARBA00022692"/>
    </source>
</evidence>
<evidence type="ECO:0000256" key="2">
    <source>
        <dbReference type="ARBA" id="ARBA00010637"/>
    </source>
</evidence>
<keyword evidence="5" id="KW-0997">Cell inner membrane</keyword>
<reference evidence="11 12" key="1">
    <citation type="submission" date="2020-05" db="EMBL/GenBank/DDBJ databases">
        <title>Compete genome of Limnobacter sp. SAORIC-580.</title>
        <authorList>
            <person name="Song J."/>
            <person name="Cho J.-C."/>
        </authorList>
    </citation>
    <scope>NUCLEOTIDE SEQUENCE [LARGE SCALE GENOMIC DNA]</scope>
    <source>
        <strain evidence="11 12">SAORIC-580</strain>
    </source>
</reference>
<keyword evidence="4" id="KW-1003">Cell membrane</keyword>
<evidence type="ECO:0000256" key="5">
    <source>
        <dbReference type="ARBA" id="ARBA00022519"/>
    </source>
</evidence>
<evidence type="ECO:0000256" key="7">
    <source>
        <dbReference type="ARBA" id="ARBA00022927"/>
    </source>
</evidence>
<dbReference type="Gene3D" id="3.30.1360.100">
    <property type="entry name" value="General secretion pathway protein M, EpsM"/>
    <property type="match status" value="1"/>
</dbReference>
<keyword evidence="7" id="KW-0653">Protein transport</keyword>
<dbReference type="InterPro" id="IPR023229">
    <property type="entry name" value="T2SS_M_periplasmic_sf"/>
</dbReference>
<evidence type="ECO:0000256" key="3">
    <source>
        <dbReference type="ARBA" id="ARBA00022448"/>
    </source>
</evidence>
<comment type="subcellular location">
    <subcellularLocation>
        <location evidence="1">Cell inner membrane</location>
        <topology evidence="1">Single-pass membrane protein</topology>
    </subcellularLocation>
</comment>
<accession>A0ABX6N8R9</accession>
<evidence type="ECO:0000256" key="4">
    <source>
        <dbReference type="ARBA" id="ARBA00022475"/>
    </source>
</evidence>
<protein>
    <recommendedName>
        <fullName evidence="13">Type II secretion system protein M</fullName>
    </recommendedName>
</protein>
<feature type="transmembrane region" description="Helical" evidence="10">
    <location>
        <begin position="24"/>
        <end position="41"/>
    </location>
</feature>
<evidence type="ECO:0008006" key="13">
    <source>
        <dbReference type="Google" id="ProtNLM"/>
    </source>
</evidence>
<dbReference type="SUPFAM" id="SSF103054">
    <property type="entry name" value="General secretion pathway protein M, EpsM"/>
    <property type="match status" value="1"/>
</dbReference>
<keyword evidence="12" id="KW-1185">Reference proteome</keyword>
<name>A0ABX6N8R9_9BURK</name>
<comment type="similarity">
    <text evidence="2">Belongs to the GSP M family.</text>
</comment>
<keyword evidence="8 10" id="KW-1133">Transmembrane helix</keyword>
<evidence type="ECO:0000256" key="10">
    <source>
        <dbReference type="SAM" id="Phobius"/>
    </source>
</evidence>
<dbReference type="RefSeq" id="WP_171101035.1">
    <property type="nucleotide sequence ID" value="NZ_CP053084.1"/>
</dbReference>
<organism evidence="11 12">
    <name type="scientific">Limnobacter profundi</name>
    <dbReference type="NCBI Taxonomy" id="2732163"/>
    <lineage>
        <taxon>Bacteria</taxon>
        <taxon>Pseudomonadati</taxon>
        <taxon>Pseudomonadota</taxon>
        <taxon>Betaproteobacteria</taxon>
        <taxon>Burkholderiales</taxon>
        <taxon>Burkholderiaceae</taxon>
        <taxon>Limnobacter</taxon>
    </lineage>
</organism>
<dbReference type="Proteomes" id="UP000501130">
    <property type="component" value="Chromosome"/>
</dbReference>
<gene>
    <name evidence="11" type="ORF">HKT17_14525</name>
</gene>
<evidence type="ECO:0000313" key="11">
    <source>
        <dbReference type="EMBL" id="QJR30829.1"/>
    </source>
</evidence>
<dbReference type="Pfam" id="PF04612">
    <property type="entry name" value="T2SSM"/>
    <property type="match status" value="1"/>
</dbReference>
<dbReference type="EMBL" id="CP053084">
    <property type="protein sequence ID" value="QJR30829.1"/>
    <property type="molecule type" value="Genomic_DNA"/>
</dbReference>
<keyword evidence="9 10" id="KW-0472">Membrane</keyword>
<keyword evidence="3" id="KW-0813">Transport</keyword>
<evidence type="ECO:0000313" key="12">
    <source>
        <dbReference type="Proteomes" id="UP000501130"/>
    </source>
</evidence>
<evidence type="ECO:0000256" key="1">
    <source>
        <dbReference type="ARBA" id="ARBA00004377"/>
    </source>
</evidence>
<keyword evidence="6 10" id="KW-0812">Transmembrane</keyword>
<dbReference type="InterPro" id="IPR007690">
    <property type="entry name" value="T2SS_GspM"/>
</dbReference>
<sequence length="175" mass="18857">MKPNDLLNKAQAQLDQLNSRERKLVTYGGALAAVLIAWFVLIEPALLTIQQGPTNQAALVDKAGQVMRAAQDLEALRGARSRVVVPESDLQARLQQLLEEQGIAEQATLVRTEEGDIRVEFDNVPASGFLAWMARAEAISSITLNQAEVEKVQAGVLKGYVTLLPASQGNTGAPQ</sequence>
<evidence type="ECO:0000256" key="9">
    <source>
        <dbReference type="ARBA" id="ARBA00023136"/>
    </source>
</evidence>
<proteinExistence type="inferred from homology"/>
<evidence type="ECO:0000256" key="8">
    <source>
        <dbReference type="ARBA" id="ARBA00022989"/>
    </source>
</evidence>